<gene>
    <name evidence="1" type="ORF">ACFOW7_13710</name>
</gene>
<name>A0ABV8MSU7_9NEIS</name>
<protein>
    <recommendedName>
        <fullName evidence="3">DUF3325 domain-containing protein</fullName>
    </recommendedName>
</protein>
<keyword evidence="2" id="KW-1185">Reference proteome</keyword>
<dbReference type="RefSeq" id="WP_378165172.1">
    <property type="nucleotide sequence ID" value="NZ_JBHSBU010000001.1"/>
</dbReference>
<organism evidence="1 2">
    <name type="scientific">Chitinimonas lacunae</name>
    <dbReference type="NCBI Taxonomy" id="1963018"/>
    <lineage>
        <taxon>Bacteria</taxon>
        <taxon>Pseudomonadati</taxon>
        <taxon>Pseudomonadota</taxon>
        <taxon>Betaproteobacteria</taxon>
        <taxon>Neisseriales</taxon>
        <taxon>Chitinibacteraceae</taxon>
        <taxon>Chitinimonas</taxon>
    </lineage>
</organism>
<accession>A0ABV8MSU7</accession>
<reference evidence="2" key="1">
    <citation type="journal article" date="2019" name="Int. J. Syst. Evol. Microbiol.">
        <title>The Global Catalogue of Microorganisms (GCM) 10K type strain sequencing project: providing services to taxonomists for standard genome sequencing and annotation.</title>
        <authorList>
            <consortium name="The Broad Institute Genomics Platform"/>
            <consortium name="The Broad Institute Genome Sequencing Center for Infectious Disease"/>
            <person name="Wu L."/>
            <person name="Ma J."/>
        </authorList>
    </citation>
    <scope>NUCLEOTIDE SEQUENCE [LARGE SCALE GENOMIC DNA]</scope>
    <source>
        <strain evidence="2">LMG 29894</strain>
    </source>
</reference>
<evidence type="ECO:0000313" key="1">
    <source>
        <dbReference type="EMBL" id="MFC4160394.1"/>
    </source>
</evidence>
<comment type="caution">
    <text evidence="1">The sequence shown here is derived from an EMBL/GenBank/DDBJ whole genome shotgun (WGS) entry which is preliminary data.</text>
</comment>
<evidence type="ECO:0000313" key="2">
    <source>
        <dbReference type="Proteomes" id="UP001595791"/>
    </source>
</evidence>
<dbReference type="Proteomes" id="UP001595791">
    <property type="component" value="Unassembled WGS sequence"/>
</dbReference>
<proteinExistence type="predicted"/>
<sequence length="98" mass="10554">MLAALLAAVATCLYCTGDRPRFRFHPADFRRHPDPAVRQRIAGRLLALCAVLTVLLACTAERWPEYGLFCLAVAKLGVVAALLLGTGERREAAEAGSC</sequence>
<dbReference type="EMBL" id="JBHSBU010000001">
    <property type="protein sequence ID" value="MFC4160394.1"/>
    <property type="molecule type" value="Genomic_DNA"/>
</dbReference>
<evidence type="ECO:0008006" key="3">
    <source>
        <dbReference type="Google" id="ProtNLM"/>
    </source>
</evidence>